<evidence type="ECO:0000313" key="3">
    <source>
        <dbReference type="Proteomes" id="UP001149140"/>
    </source>
</evidence>
<feature type="domain" description="Glycosyltransferase 2-like" evidence="1">
    <location>
        <begin position="6"/>
        <end position="154"/>
    </location>
</feature>
<dbReference type="PANTHER" id="PTHR43685">
    <property type="entry name" value="GLYCOSYLTRANSFERASE"/>
    <property type="match status" value="1"/>
</dbReference>
<name>A0A9X3S3I4_9ACTN</name>
<comment type="caution">
    <text evidence="2">The sequence shown here is derived from an EMBL/GenBank/DDBJ whole genome shotgun (WGS) entry which is preliminary data.</text>
</comment>
<dbReference type="Pfam" id="PF00535">
    <property type="entry name" value="Glycos_transf_2"/>
    <property type="match status" value="1"/>
</dbReference>
<dbReference type="EC" id="2.4.-.-" evidence="2"/>
<dbReference type="RefSeq" id="WP_270038277.1">
    <property type="nucleotide sequence ID" value="NZ_JAPDOD010000002.1"/>
</dbReference>
<dbReference type="Gene3D" id="3.90.550.10">
    <property type="entry name" value="Spore Coat Polysaccharide Biosynthesis Protein SpsA, Chain A"/>
    <property type="match status" value="1"/>
</dbReference>
<keyword evidence="3" id="KW-1185">Reference proteome</keyword>
<accession>A0A9X3S3I4</accession>
<proteinExistence type="predicted"/>
<dbReference type="Proteomes" id="UP001149140">
    <property type="component" value="Unassembled WGS sequence"/>
</dbReference>
<reference evidence="2" key="1">
    <citation type="submission" date="2022-10" db="EMBL/GenBank/DDBJ databases">
        <title>The WGS of Solirubrobacter ginsenosidimutans DSM 21036.</title>
        <authorList>
            <person name="Jiang Z."/>
        </authorList>
    </citation>
    <scope>NUCLEOTIDE SEQUENCE</scope>
    <source>
        <strain evidence="2">DSM 21036</strain>
    </source>
</reference>
<gene>
    <name evidence="2" type="ORF">OM076_04620</name>
</gene>
<dbReference type="InterPro" id="IPR050834">
    <property type="entry name" value="Glycosyltransf_2"/>
</dbReference>
<dbReference type="InterPro" id="IPR001173">
    <property type="entry name" value="Glyco_trans_2-like"/>
</dbReference>
<dbReference type="AlphaFoldDB" id="A0A9X3S3I4"/>
<keyword evidence="2" id="KW-0328">Glycosyltransferase</keyword>
<dbReference type="PANTHER" id="PTHR43685:SF2">
    <property type="entry name" value="GLYCOSYLTRANSFERASE 2-LIKE DOMAIN-CONTAINING PROTEIN"/>
    <property type="match status" value="1"/>
</dbReference>
<sequence>MSSRVTVCIPTYRRTQWLAETIASALGQTYTDLVLEVHDDATPDDSVERVVAEFSDQRLRYIRHADNAGIVGNFTRSLVGATTDYVIQLGDDDIAEPTLVSRTVAALDASPSAGFAHARFALIDARGEYLMREEDWLGTPSPALEPGAMFVEKSMLHGCRVCSSTALIRRSAVPEGAFRQEDYPPFDFAFWLRMSETWDVAWIGEVLCRYRIHSGSFTAGVADVTDHGYLQAEKTLREVHDVKRRHALTVPAGPRRAGLERLADRALRRDLVYRVRERTLPERPFVPTLRGLADLARREPSLVREPDAWALLAGSVVGPRAVERLKGRA</sequence>
<keyword evidence="2" id="KW-0808">Transferase</keyword>
<dbReference type="SUPFAM" id="SSF53448">
    <property type="entry name" value="Nucleotide-diphospho-sugar transferases"/>
    <property type="match status" value="1"/>
</dbReference>
<organism evidence="2 3">
    <name type="scientific">Solirubrobacter ginsenosidimutans</name>
    <dbReference type="NCBI Taxonomy" id="490573"/>
    <lineage>
        <taxon>Bacteria</taxon>
        <taxon>Bacillati</taxon>
        <taxon>Actinomycetota</taxon>
        <taxon>Thermoleophilia</taxon>
        <taxon>Solirubrobacterales</taxon>
        <taxon>Solirubrobacteraceae</taxon>
        <taxon>Solirubrobacter</taxon>
    </lineage>
</organism>
<dbReference type="GO" id="GO:0016757">
    <property type="term" value="F:glycosyltransferase activity"/>
    <property type="evidence" value="ECO:0007669"/>
    <property type="project" value="UniProtKB-KW"/>
</dbReference>
<dbReference type="EMBL" id="JAPDOD010000002">
    <property type="protein sequence ID" value="MDA0159538.1"/>
    <property type="molecule type" value="Genomic_DNA"/>
</dbReference>
<evidence type="ECO:0000313" key="2">
    <source>
        <dbReference type="EMBL" id="MDA0159538.1"/>
    </source>
</evidence>
<dbReference type="InterPro" id="IPR029044">
    <property type="entry name" value="Nucleotide-diphossugar_trans"/>
</dbReference>
<evidence type="ECO:0000259" key="1">
    <source>
        <dbReference type="Pfam" id="PF00535"/>
    </source>
</evidence>
<protein>
    <submittedName>
        <fullName evidence="2">Glycosyltransferase</fullName>
        <ecNumber evidence="2">2.4.-.-</ecNumber>
    </submittedName>
</protein>